<evidence type="ECO:0000256" key="7">
    <source>
        <dbReference type="SAM" id="MobiDB-lite"/>
    </source>
</evidence>
<comment type="caution">
    <text evidence="8">The sequence shown here is derived from an EMBL/GenBank/DDBJ whole genome shotgun (WGS) entry which is preliminary data.</text>
</comment>
<sequence>MSDFSYETLNTTQDIPRTKFENSNNKSYEYYITNDSPFAIFEPPQAEWADKPDNQSPWKIHLNVNKDQLAQAWDLIHPFLLEQEVPSFKVTRLSRAEKAETEDSAMSSRVSEGAQITIYIPKGKEYQYNQLAAQIEQKLLKHGIQPGQFADSDKKIGVFASVRGAGIPGGEPAYLEATQATHYNPHHLDDPFVMQESQIIAQFTQRLLTGYLTEDYAQKRIGTAIEHKDPGMLTRLFDQMKFDGSELLANTRAAAEAGNLEGYLSQFARGCARQLFNDDLTDLNPSVKNAIGEQNYDKLVETCGSKEELIKKMLQATIALHTQLLTSAFEKEQSMTMEDVDSGKQMTAEQNEAFRKLSEQVTVPSENFVKRINPQVLLEEKFSAKATQDLGVEKKKEEASKEIEKFQNVVWEVKGKVEAYISSLQKWGILKDNSEKNDTNGQTIKVLQGISNRLERLYDQAEGFKDKLSHTKAEEIDQTLSQYQERYKQQIDEISSSINIEISNPREKNWLENLISALYNALGWGEFEFKETTEAKTKTEEVREAQKALRSSVEEIKSESNDDDIGQESSDEEEDVSNLSGGMKV</sequence>
<evidence type="ECO:0000256" key="2">
    <source>
        <dbReference type="ARBA" id="ARBA00009168"/>
    </source>
</evidence>
<evidence type="ECO:0000256" key="1">
    <source>
        <dbReference type="ARBA" id="ARBA00004613"/>
    </source>
</evidence>
<dbReference type="PATRIC" id="fig|466.6.peg.2777"/>
<feature type="compositionally biased region" description="Acidic residues" evidence="7">
    <location>
        <begin position="561"/>
        <end position="576"/>
    </location>
</feature>
<evidence type="ECO:0000313" key="9">
    <source>
        <dbReference type="Proteomes" id="UP000054908"/>
    </source>
</evidence>
<dbReference type="InterPro" id="IPR003519">
    <property type="entry name" value="OspF/SpvC"/>
</dbReference>
<dbReference type="GO" id="GO:0005576">
    <property type="term" value="C:extracellular region"/>
    <property type="evidence" value="ECO:0007669"/>
    <property type="project" value="UniProtKB-SubCell"/>
</dbReference>
<evidence type="ECO:0000256" key="4">
    <source>
        <dbReference type="ARBA" id="ARBA00023026"/>
    </source>
</evidence>
<evidence type="ECO:0000256" key="6">
    <source>
        <dbReference type="SAM" id="Coils"/>
    </source>
</evidence>
<dbReference type="Proteomes" id="UP000054908">
    <property type="component" value="Unassembled WGS sequence"/>
</dbReference>
<protein>
    <submittedName>
        <fullName evidence="8">Uncharacterized protein</fullName>
    </submittedName>
</protein>
<dbReference type="GO" id="GO:0016829">
    <property type="term" value="F:lyase activity"/>
    <property type="evidence" value="ECO:0007669"/>
    <property type="project" value="UniProtKB-KW"/>
</dbReference>
<feature type="region of interest" description="Disordered" evidence="7">
    <location>
        <begin position="536"/>
        <end position="585"/>
    </location>
</feature>
<feature type="compositionally biased region" description="Basic and acidic residues" evidence="7">
    <location>
        <begin position="536"/>
        <end position="560"/>
    </location>
</feature>
<dbReference type="Pfam" id="PF03536">
    <property type="entry name" value="VRP3"/>
    <property type="match status" value="1"/>
</dbReference>
<dbReference type="InterPro" id="IPR038498">
    <property type="entry name" value="OspF/SpvC_sf"/>
</dbReference>
<comment type="similarity">
    <text evidence="2">Belongs to the phosphothreonine lyase family.</text>
</comment>
<keyword evidence="3" id="KW-0964">Secreted</keyword>
<keyword evidence="5" id="KW-0456">Lyase</keyword>
<organism evidence="8 9">
    <name type="scientific">Legionella maceachernii</name>
    <dbReference type="NCBI Taxonomy" id="466"/>
    <lineage>
        <taxon>Bacteria</taxon>
        <taxon>Pseudomonadati</taxon>
        <taxon>Pseudomonadota</taxon>
        <taxon>Gammaproteobacteria</taxon>
        <taxon>Legionellales</taxon>
        <taxon>Legionellaceae</taxon>
        <taxon>Legionella</taxon>
    </lineage>
</organism>
<evidence type="ECO:0000256" key="3">
    <source>
        <dbReference type="ARBA" id="ARBA00022525"/>
    </source>
</evidence>
<keyword evidence="9" id="KW-1185">Reference proteome</keyword>
<proteinExistence type="inferred from homology"/>
<reference evidence="8 9" key="1">
    <citation type="submission" date="2015-11" db="EMBL/GenBank/DDBJ databases">
        <title>Genomic analysis of 38 Legionella species identifies large and diverse effector repertoires.</title>
        <authorList>
            <person name="Burstein D."/>
            <person name="Amaro F."/>
            <person name="Zusman T."/>
            <person name="Lifshitz Z."/>
            <person name="Cohen O."/>
            <person name="Gilbert J.A."/>
            <person name="Pupko T."/>
            <person name="Shuman H.A."/>
            <person name="Segal G."/>
        </authorList>
    </citation>
    <scope>NUCLEOTIDE SEQUENCE [LARGE SCALE GENOMIC DNA]</scope>
    <source>
        <strain evidence="8 9">PX-1-G2-E2</strain>
    </source>
</reference>
<dbReference type="Gene3D" id="3.30.2430.10">
    <property type="entry name" value="phosphothreonine lyase"/>
    <property type="match status" value="1"/>
</dbReference>
<dbReference type="RefSeq" id="WP_058453294.1">
    <property type="nucleotide sequence ID" value="NZ_CAAAIB010000002.1"/>
</dbReference>
<dbReference type="EMBL" id="LNYL01000050">
    <property type="protein sequence ID" value="KTD24516.1"/>
    <property type="molecule type" value="Genomic_DNA"/>
</dbReference>
<evidence type="ECO:0000256" key="5">
    <source>
        <dbReference type="ARBA" id="ARBA00023239"/>
    </source>
</evidence>
<keyword evidence="6" id="KW-0175">Coiled coil</keyword>
<dbReference type="OrthoDB" id="5643032at2"/>
<gene>
    <name evidence="8" type="ORF">Lmac_2603</name>
</gene>
<feature type="coiled-coil region" evidence="6">
    <location>
        <begin position="447"/>
        <end position="493"/>
    </location>
</feature>
<evidence type="ECO:0000313" key="8">
    <source>
        <dbReference type="EMBL" id="KTD24516.1"/>
    </source>
</evidence>
<accession>A0A0W0VW30</accession>
<name>A0A0W0VW30_9GAMM</name>
<keyword evidence="4" id="KW-0843">Virulence</keyword>
<dbReference type="STRING" id="466.Lmac_2603"/>
<comment type="subcellular location">
    <subcellularLocation>
        <location evidence="1">Secreted</location>
    </subcellularLocation>
</comment>
<dbReference type="AlphaFoldDB" id="A0A0W0VW30"/>